<feature type="compositionally biased region" description="Basic and acidic residues" evidence="10">
    <location>
        <begin position="635"/>
        <end position="652"/>
    </location>
</feature>
<evidence type="ECO:0000256" key="9">
    <source>
        <dbReference type="ARBA" id="ARBA00023180"/>
    </source>
</evidence>
<evidence type="ECO:0000313" key="14">
    <source>
        <dbReference type="RefSeq" id="XP_012943559.1"/>
    </source>
</evidence>
<feature type="region of interest" description="Disordered" evidence="10">
    <location>
        <begin position="524"/>
        <end position="568"/>
    </location>
</feature>
<evidence type="ECO:0000256" key="1">
    <source>
        <dbReference type="ARBA" id="ARBA00004167"/>
    </source>
</evidence>
<dbReference type="Gene3D" id="3.40.50.10140">
    <property type="entry name" value="Toll/interleukin-1 receptor homology (TIR) domain"/>
    <property type="match status" value="1"/>
</dbReference>
<dbReference type="GeneID" id="101850511"/>
<feature type="compositionally biased region" description="Polar residues" evidence="10">
    <location>
        <begin position="554"/>
        <end position="568"/>
    </location>
</feature>
<keyword evidence="9" id="KW-0325">Glycoprotein</keyword>
<evidence type="ECO:0000256" key="4">
    <source>
        <dbReference type="ARBA" id="ARBA00022729"/>
    </source>
</evidence>
<keyword evidence="5" id="KW-0677">Repeat</keyword>
<comment type="subcellular location">
    <subcellularLocation>
        <location evidence="1">Membrane</location>
        <topology evidence="1">Single-pass membrane protein</topology>
    </subcellularLocation>
</comment>
<evidence type="ECO:0000256" key="3">
    <source>
        <dbReference type="ARBA" id="ARBA00022692"/>
    </source>
</evidence>
<feature type="compositionally biased region" description="Polar residues" evidence="10">
    <location>
        <begin position="620"/>
        <end position="632"/>
    </location>
</feature>
<dbReference type="Proteomes" id="UP000694888">
    <property type="component" value="Unplaced"/>
</dbReference>
<evidence type="ECO:0000256" key="5">
    <source>
        <dbReference type="ARBA" id="ARBA00022737"/>
    </source>
</evidence>
<proteinExistence type="predicted"/>
<dbReference type="InterPro" id="IPR000157">
    <property type="entry name" value="TIR_dom"/>
</dbReference>
<evidence type="ECO:0000256" key="11">
    <source>
        <dbReference type="SAM" id="Phobius"/>
    </source>
</evidence>
<dbReference type="Gene3D" id="3.80.10.10">
    <property type="entry name" value="Ribonuclease Inhibitor"/>
    <property type="match status" value="3"/>
</dbReference>
<dbReference type="RefSeq" id="XP_012943559.1">
    <property type="nucleotide sequence ID" value="XM_013088105.2"/>
</dbReference>
<feature type="transmembrane region" description="Helical" evidence="11">
    <location>
        <begin position="946"/>
        <end position="969"/>
    </location>
</feature>
<feature type="domain" description="TIR" evidence="12">
    <location>
        <begin position="995"/>
        <end position="1135"/>
    </location>
</feature>
<dbReference type="SUPFAM" id="SSF52047">
    <property type="entry name" value="RNI-like"/>
    <property type="match status" value="1"/>
</dbReference>
<keyword evidence="4" id="KW-0732">Signal</keyword>
<dbReference type="InterPro" id="IPR003591">
    <property type="entry name" value="Leu-rich_rpt_typical-subtyp"/>
</dbReference>
<dbReference type="SMART" id="SM00369">
    <property type="entry name" value="LRR_TYP"/>
    <property type="match status" value="6"/>
</dbReference>
<gene>
    <name evidence="14" type="primary">LOC101850511</name>
</gene>
<evidence type="ECO:0000259" key="12">
    <source>
        <dbReference type="PROSITE" id="PS50104"/>
    </source>
</evidence>
<dbReference type="SUPFAM" id="SSF52058">
    <property type="entry name" value="L domain-like"/>
    <property type="match status" value="1"/>
</dbReference>
<feature type="compositionally biased region" description="Basic and acidic residues" evidence="10">
    <location>
        <begin position="92"/>
        <end position="171"/>
    </location>
</feature>
<keyword evidence="7 11" id="KW-0472">Membrane</keyword>
<dbReference type="InterPro" id="IPR035897">
    <property type="entry name" value="Toll_tir_struct_dom_sf"/>
</dbReference>
<protein>
    <submittedName>
        <fullName evidence="14">Uncharacterized protein LOC101850511</fullName>
    </submittedName>
</protein>
<dbReference type="InterPro" id="IPR032675">
    <property type="entry name" value="LRR_dom_sf"/>
</dbReference>
<dbReference type="SMART" id="SM00255">
    <property type="entry name" value="TIR"/>
    <property type="match status" value="1"/>
</dbReference>
<keyword evidence="3 11" id="KW-0812">Transmembrane</keyword>
<evidence type="ECO:0000256" key="10">
    <source>
        <dbReference type="SAM" id="MobiDB-lite"/>
    </source>
</evidence>
<dbReference type="PANTHER" id="PTHR24365:SF541">
    <property type="entry name" value="PROTEIN TOLL-RELATED"/>
    <property type="match status" value="1"/>
</dbReference>
<evidence type="ECO:0000256" key="6">
    <source>
        <dbReference type="ARBA" id="ARBA00022989"/>
    </source>
</evidence>
<organism evidence="13 14">
    <name type="scientific">Aplysia californica</name>
    <name type="common">California sea hare</name>
    <dbReference type="NCBI Taxonomy" id="6500"/>
    <lineage>
        <taxon>Eukaryota</taxon>
        <taxon>Metazoa</taxon>
        <taxon>Spiralia</taxon>
        <taxon>Lophotrochozoa</taxon>
        <taxon>Mollusca</taxon>
        <taxon>Gastropoda</taxon>
        <taxon>Heterobranchia</taxon>
        <taxon>Euthyneura</taxon>
        <taxon>Tectipleura</taxon>
        <taxon>Aplysiida</taxon>
        <taxon>Aplysioidea</taxon>
        <taxon>Aplysiidae</taxon>
        <taxon>Aplysia</taxon>
    </lineage>
</organism>
<keyword evidence="6 11" id="KW-1133">Transmembrane helix</keyword>
<accession>A0ABM1A9S7</accession>
<dbReference type="PROSITE" id="PS50104">
    <property type="entry name" value="TIR"/>
    <property type="match status" value="1"/>
</dbReference>
<sequence>MSLQVLDLSSNELSYTDATFGARAFSGLSALKNLRIDNNNRLEDLYRSAEGRVYTHDNTEMKNDHVNATVRRKRIRQYNDADFHFLHDSDLDLRHEPDSDVDGRPKTDKDLDQRPKKDSDFNLRSEDRGLHRQPEKDSGLNLRPKNDSDLGWRPEKDRDSAVAKSDLENRVFKGPTGNGQSGSLLEPVGARFDEPEALLSDHKDRTVRNEYPKDGTVRYDYPRDDVVRYDYPRDDAVRYDYPSEALSSLGNLEELYLDGLPNVVFGPGFGNLEKLSSLLFSEGTSLLGHVHPSLFSHLNATTSPLQIRMKSCSIQSIPRELFLPLQNIVSLDLSVNRYLTFEGIYNATTSLANSNLTELSLPWIVPQGEKVYHVPRQLFINLINTPLTRLVFSHNKIYSLDTLFFNCLPAGLKELDLSHNNLLAAGALFFLGCMKNLKTLDLSTQLHFHERHNASKPVQHWAQTGRIEEGTLDGDAVPTSANGQYKCPHVQVYPFNQQQANPIRCHCPTSRTPFTFHDEKTHVSSVSSLKDKQDDTQDTWGGLDSQKHARNDTTDSNTVKLSKCFPNTPSDVSAAELEAYETRLPTENPRDLNSGRNVDKAQGEELPVSNDAVGGERKNYSTSRSPRFNMTDASVEDKNSSSLRETPRERSVLSDVEQSWTPSGPWTRMVKKNPEIHEVTILSAAFPFPPRLEVLNLSQMNLPYRIPELKIETPNILKLIDFSSNYATCLGGPLINFDHLEYLDVSNNNLRLMNPDLFSRSTNITTFLMNSNYLGHVLNLDKQGRIFSYLEKLERLEMRSNLISALPPAIISRNANLRFLDLSRNFLETFEVNLSNSSRLLLLNLSQNLLPGLSAPSVDQLRLLRRTQAVSFDKFQLDLRGQLLTCSCQFLEFLQFLCSEPQAFVHPSELSCSMPQAWHRHKLKQFPDFCADQALIRQGCHSQDTFVATIVLFAVLTSALVLTGVAQLYGWRMRYLYYMGLHGSRFLELPYATDPRIDLFLTFDGDDTRIRCLVLSYILPRLEREGLGVLVGERDFEAGHELTLICRVLVDSRKVLVLMSRDLFQDSLREFEVNMAIIHEVKNRRRFLVPVFVDRVEEIIQNCPREIHAFLDSQHERCLLYSENQRFWERLLDDVRH</sequence>
<dbReference type="SUPFAM" id="SSF52200">
    <property type="entry name" value="Toll/Interleukin receptor TIR domain"/>
    <property type="match status" value="1"/>
</dbReference>
<name>A0ABM1A9S7_APLCA</name>
<keyword evidence="13" id="KW-1185">Reference proteome</keyword>
<reference evidence="14" key="1">
    <citation type="submission" date="2025-08" db="UniProtKB">
        <authorList>
            <consortium name="RefSeq"/>
        </authorList>
    </citation>
    <scope>IDENTIFICATION</scope>
</reference>
<feature type="region of interest" description="Disordered" evidence="10">
    <location>
        <begin position="92"/>
        <end position="184"/>
    </location>
</feature>
<evidence type="ECO:0000256" key="2">
    <source>
        <dbReference type="ARBA" id="ARBA00022614"/>
    </source>
</evidence>
<evidence type="ECO:0000313" key="13">
    <source>
        <dbReference type="Proteomes" id="UP000694888"/>
    </source>
</evidence>
<dbReference type="PANTHER" id="PTHR24365">
    <property type="entry name" value="TOLL-LIKE RECEPTOR"/>
    <property type="match status" value="1"/>
</dbReference>
<keyword evidence="8" id="KW-0675">Receptor</keyword>
<feature type="region of interest" description="Disordered" evidence="10">
    <location>
        <begin position="582"/>
        <end position="659"/>
    </location>
</feature>
<evidence type="ECO:0000256" key="8">
    <source>
        <dbReference type="ARBA" id="ARBA00023170"/>
    </source>
</evidence>
<evidence type="ECO:0000256" key="7">
    <source>
        <dbReference type="ARBA" id="ARBA00023136"/>
    </source>
</evidence>
<keyword evidence="2" id="KW-0433">Leucine-rich repeat</keyword>